<keyword evidence="3" id="KW-1185">Reference proteome</keyword>
<dbReference type="Proteomes" id="UP000183585">
    <property type="component" value="Unassembled WGS sequence"/>
</dbReference>
<evidence type="ECO:0000313" key="2">
    <source>
        <dbReference type="EMBL" id="SCF01172.1"/>
    </source>
</evidence>
<dbReference type="EMBL" id="FMCT01000004">
    <property type="protein sequence ID" value="SCF01172.1"/>
    <property type="molecule type" value="Genomic_DNA"/>
</dbReference>
<name>A0A1C4WY54_9ACTN</name>
<feature type="compositionally biased region" description="Basic and acidic residues" evidence="1">
    <location>
        <begin position="150"/>
        <end position="172"/>
    </location>
</feature>
<evidence type="ECO:0000256" key="1">
    <source>
        <dbReference type="SAM" id="MobiDB-lite"/>
    </source>
</evidence>
<dbReference type="RefSeq" id="WP_074474172.1">
    <property type="nucleotide sequence ID" value="NZ_FMCT01000004.1"/>
</dbReference>
<feature type="region of interest" description="Disordered" evidence="1">
    <location>
        <begin position="96"/>
        <end position="219"/>
    </location>
</feature>
<reference evidence="3" key="1">
    <citation type="submission" date="2016-06" db="EMBL/GenBank/DDBJ databases">
        <authorList>
            <person name="Varghese N."/>
            <person name="Submissions Spin"/>
        </authorList>
    </citation>
    <scope>NUCLEOTIDE SEQUENCE [LARGE SCALE GENOMIC DNA]</scope>
    <source>
        <strain evidence="3">DSM 43168</strain>
    </source>
</reference>
<accession>A0A1C4WY54</accession>
<proteinExistence type="predicted"/>
<organism evidence="2 3">
    <name type="scientific">Micromonospora carbonacea</name>
    <dbReference type="NCBI Taxonomy" id="47853"/>
    <lineage>
        <taxon>Bacteria</taxon>
        <taxon>Bacillati</taxon>
        <taxon>Actinomycetota</taxon>
        <taxon>Actinomycetes</taxon>
        <taxon>Micromonosporales</taxon>
        <taxon>Micromonosporaceae</taxon>
        <taxon>Micromonospora</taxon>
    </lineage>
</organism>
<protein>
    <submittedName>
        <fullName evidence="2">Uncharacterized protein</fullName>
    </submittedName>
</protein>
<sequence>MPRIRTIKPSFFKSEDVSVLPMRARLTWIGLWTHCDDQGRTKDNARLIKGDVWPLDDVSLRDIEDDLAVLAAHGRIIRYEVGGTRYLEIVNWHDHQKISKPSPSRIPGPEVGNAIDAQPAEPPSGPLDPDEAASPQVNATSGNPPGALPEDSRKPPGGKGREKEGKGREGTRARAQTGPEPAAAPAAQSPPPPKCEDHLDHADPPPCGRCADARKARARYDRDQAAAAAAVQSERARQQAEATRAAINACTQCDTTGYRDGRLCTHDPDQATRVRRGAAAAAAAIRRPRSA</sequence>
<gene>
    <name evidence="2" type="ORF">GA0070563_104109</name>
</gene>
<feature type="compositionally biased region" description="Basic and acidic residues" evidence="1">
    <location>
        <begin position="194"/>
        <end position="203"/>
    </location>
</feature>
<evidence type="ECO:0000313" key="3">
    <source>
        <dbReference type="Proteomes" id="UP000183585"/>
    </source>
</evidence>
<dbReference type="AlphaFoldDB" id="A0A1C4WY54"/>